<dbReference type="PANTHER" id="PTHR19211">
    <property type="entry name" value="ATP-BINDING TRANSPORT PROTEIN-RELATED"/>
    <property type="match status" value="1"/>
</dbReference>
<evidence type="ECO:0000256" key="5">
    <source>
        <dbReference type="SAM" id="MobiDB-lite"/>
    </source>
</evidence>
<accession>A0ABY8QSV1</accession>
<name>A0ABY8QSV1_9MICO</name>
<dbReference type="RefSeq" id="WP_349638108.1">
    <property type="nucleotide sequence ID" value="NZ_CP090958.1"/>
</dbReference>
<evidence type="ECO:0000256" key="4">
    <source>
        <dbReference type="SAM" id="Coils"/>
    </source>
</evidence>
<dbReference type="SMART" id="SM00382">
    <property type="entry name" value="AAA"/>
    <property type="match status" value="2"/>
</dbReference>
<dbReference type="SUPFAM" id="SSF52540">
    <property type="entry name" value="P-loop containing nucleoside triphosphate hydrolases"/>
    <property type="match status" value="2"/>
</dbReference>
<dbReference type="PANTHER" id="PTHR19211:SF6">
    <property type="entry name" value="BLL7188 PROTEIN"/>
    <property type="match status" value="1"/>
</dbReference>
<reference evidence="7 8" key="1">
    <citation type="submission" date="2023-05" db="EMBL/GenBank/DDBJ databases">
        <title>Lithophilousrod everest ZFBP1038 complete genpme.</title>
        <authorList>
            <person name="Tian M."/>
        </authorList>
    </citation>
    <scope>NUCLEOTIDE SEQUENCE [LARGE SCALE GENOMIC DNA]</scope>
    <source>
        <strain evidence="7 8">ZFBP1038</strain>
    </source>
</reference>
<dbReference type="Pfam" id="PF00005">
    <property type="entry name" value="ABC_tran"/>
    <property type="match status" value="2"/>
</dbReference>
<dbReference type="InterPro" id="IPR003439">
    <property type="entry name" value="ABC_transporter-like_ATP-bd"/>
</dbReference>
<keyword evidence="4" id="KW-0175">Coiled coil</keyword>
<keyword evidence="8" id="KW-1185">Reference proteome</keyword>
<evidence type="ECO:0000256" key="3">
    <source>
        <dbReference type="ARBA" id="ARBA00022840"/>
    </source>
</evidence>
<keyword evidence="3 7" id="KW-0067">ATP-binding</keyword>
<evidence type="ECO:0000259" key="6">
    <source>
        <dbReference type="PROSITE" id="PS50893"/>
    </source>
</evidence>
<protein>
    <submittedName>
        <fullName evidence="7">ABC-F family ATP-binding cassette domain-containing protein</fullName>
    </submittedName>
</protein>
<dbReference type="Gene3D" id="3.40.50.300">
    <property type="entry name" value="P-loop containing nucleotide triphosphate hydrolases"/>
    <property type="match status" value="2"/>
</dbReference>
<dbReference type="Proteomes" id="UP001209083">
    <property type="component" value="Chromosome"/>
</dbReference>
<dbReference type="PROSITE" id="PS50893">
    <property type="entry name" value="ABC_TRANSPORTER_2"/>
    <property type="match status" value="1"/>
</dbReference>
<dbReference type="InterPro" id="IPR003593">
    <property type="entry name" value="AAA+_ATPase"/>
</dbReference>
<dbReference type="EMBL" id="CP090958">
    <property type="protein sequence ID" value="WGW11321.1"/>
    <property type="molecule type" value="Genomic_DNA"/>
</dbReference>
<keyword evidence="1" id="KW-0677">Repeat</keyword>
<keyword evidence="2" id="KW-0547">Nucleotide-binding</keyword>
<sequence length="597" mass="63975">MAYSIVFADLSFAWPDGSTAFNQLHGAFGEGRTGLVGRNGTGKSTLLRLITGELVPAGGTLSIDGTVGYLPQNITLTGDRSIADLLGISAKRAALHAIYAGDASEHNFATVGDDWEIEELAQAELGRFGILPDDAHTPDGADAPDSDPDGARDADGAGDGDVLDRRVATLSGGEVVLTGLAGLLLRKPDITVLDEPTNNLDRRARELLYAAIRGWRGVLIVVSHDRELLDLMDNIAELRDGELRNFGGNFSSYLEQIDAEQEAARRMLTSAESTARREKRQLAEARIKLDRRVRYGKKMQANKREPKIIMNQRKREAQESAGKHRTMHLEKVAEAEAAAEAAEEQVRADRVIRIDLSGSEVPAGRTILDVDFRGTTLQVRGPERIALLGDNGSGKTTLLNAIVAAGSATGSAGGNAAGKAAETPAGYPAGRTAAEYPVANAEKSAGETDFEPRFVIDRIGYLPQRLDSLDDSRTVMDNVRTAVPEATPHEIRAGLARFLLRGDKPEQLVAQLSGGERFRVALAQLLLVRQPPQLLILDEPTNNLDLDSVAQLVSALDGYCGALIVVSHAADFLHELAVGRWVRVGVDGLSEVDPADG</sequence>
<evidence type="ECO:0000256" key="2">
    <source>
        <dbReference type="ARBA" id="ARBA00022741"/>
    </source>
</evidence>
<feature type="domain" description="ABC transporter" evidence="6">
    <location>
        <begin position="5"/>
        <end position="265"/>
    </location>
</feature>
<organism evidence="7 8">
    <name type="scientific">Saxibacter everestensis</name>
    <dbReference type="NCBI Taxonomy" id="2909229"/>
    <lineage>
        <taxon>Bacteria</taxon>
        <taxon>Bacillati</taxon>
        <taxon>Actinomycetota</taxon>
        <taxon>Actinomycetes</taxon>
        <taxon>Micrococcales</taxon>
        <taxon>Brevibacteriaceae</taxon>
        <taxon>Saxibacter</taxon>
    </lineage>
</organism>
<dbReference type="InterPro" id="IPR027417">
    <property type="entry name" value="P-loop_NTPase"/>
</dbReference>
<feature type="region of interest" description="Disordered" evidence="5">
    <location>
        <begin position="131"/>
        <end position="158"/>
    </location>
</feature>
<evidence type="ECO:0000313" key="7">
    <source>
        <dbReference type="EMBL" id="WGW11321.1"/>
    </source>
</evidence>
<evidence type="ECO:0000313" key="8">
    <source>
        <dbReference type="Proteomes" id="UP001209083"/>
    </source>
</evidence>
<dbReference type="InterPro" id="IPR050611">
    <property type="entry name" value="ABCF"/>
</dbReference>
<dbReference type="GO" id="GO:0005524">
    <property type="term" value="F:ATP binding"/>
    <property type="evidence" value="ECO:0007669"/>
    <property type="project" value="UniProtKB-KW"/>
</dbReference>
<evidence type="ECO:0000256" key="1">
    <source>
        <dbReference type="ARBA" id="ARBA00022737"/>
    </source>
</evidence>
<proteinExistence type="predicted"/>
<gene>
    <name evidence="7" type="ORF">LWF01_14680</name>
</gene>
<feature type="coiled-coil region" evidence="4">
    <location>
        <begin position="254"/>
        <end position="288"/>
    </location>
</feature>